<dbReference type="Gramene" id="PHT67682">
    <property type="protein sequence ID" value="PHT67682"/>
    <property type="gene ID" value="T459_27169"/>
</dbReference>
<evidence type="ECO:0008006" key="3">
    <source>
        <dbReference type="Google" id="ProtNLM"/>
    </source>
</evidence>
<name>A0A2G2YD59_CAPAN</name>
<dbReference type="AlphaFoldDB" id="A0A2G2YD59"/>
<dbReference type="Proteomes" id="UP000222542">
    <property type="component" value="Unassembled WGS sequence"/>
</dbReference>
<dbReference type="EMBL" id="AYRZ02000011">
    <property type="protein sequence ID" value="PHT67682.1"/>
    <property type="molecule type" value="Genomic_DNA"/>
</dbReference>
<accession>A0A2G2YD59</accession>
<evidence type="ECO:0000313" key="1">
    <source>
        <dbReference type="EMBL" id="PHT67682.1"/>
    </source>
</evidence>
<reference evidence="1 2" key="2">
    <citation type="journal article" date="2017" name="Genome Biol.">
        <title>New reference genome sequences of hot pepper reveal the massive evolution of plant disease-resistance genes by retroduplication.</title>
        <authorList>
            <person name="Kim S."/>
            <person name="Park J."/>
            <person name="Yeom S.I."/>
            <person name="Kim Y.M."/>
            <person name="Seo E."/>
            <person name="Kim K.T."/>
            <person name="Kim M.S."/>
            <person name="Lee J.M."/>
            <person name="Cheong K."/>
            <person name="Shin H.S."/>
            <person name="Kim S.B."/>
            <person name="Han K."/>
            <person name="Lee J."/>
            <person name="Park M."/>
            <person name="Lee H.A."/>
            <person name="Lee H.Y."/>
            <person name="Lee Y."/>
            <person name="Oh S."/>
            <person name="Lee J.H."/>
            <person name="Choi E."/>
            <person name="Choi E."/>
            <person name="Lee S.E."/>
            <person name="Jeon J."/>
            <person name="Kim H."/>
            <person name="Choi G."/>
            <person name="Song H."/>
            <person name="Lee J."/>
            <person name="Lee S.C."/>
            <person name="Kwon J.K."/>
            <person name="Lee H.Y."/>
            <person name="Koo N."/>
            <person name="Hong Y."/>
            <person name="Kim R.W."/>
            <person name="Kang W.H."/>
            <person name="Huh J.H."/>
            <person name="Kang B.C."/>
            <person name="Yang T.J."/>
            <person name="Lee Y.H."/>
            <person name="Bennetzen J.L."/>
            <person name="Choi D."/>
        </authorList>
    </citation>
    <scope>NUCLEOTIDE SEQUENCE [LARGE SCALE GENOMIC DNA]</scope>
    <source>
        <strain evidence="2">cv. CM334</strain>
    </source>
</reference>
<keyword evidence="2" id="KW-1185">Reference proteome</keyword>
<sequence>MEHLNCSKKKPPQFLIYDYGAPDDAPPVTVVSDNGIPFPSQGDNFQRFGAITNLLSSVDGLFFLKIEIDNGIDKGVLCSLWNPAAREVRLLPASPIEFEPFDVYDEKPTWRILSFDFGKEVLVEIEGPPNDYCIYSWSVNLILLDDSVAILNFVESALSKLLDRALLYICTMMITPVIESLTLQPVGLLD</sequence>
<comment type="caution">
    <text evidence="1">The sequence shown here is derived from an EMBL/GenBank/DDBJ whole genome shotgun (WGS) entry which is preliminary data.</text>
</comment>
<evidence type="ECO:0000313" key="2">
    <source>
        <dbReference type="Proteomes" id="UP000222542"/>
    </source>
</evidence>
<reference evidence="1 2" key="1">
    <citation type="journal article" date="2014" name="Nat. Genet.">
        <title>Genome sequence of the hot pepper provides insights into the evolution of pungency in Capsicum species.</title>
        <authorList>
            <person name="Kim S."/>
            <person name="Park M."/>
            <person name="Yeom S.I."/>
            <person name="Kim Y.M."/>
            <person name="Lee J.M."/>
            <person name="Lee H.A."/>
            <person name="Seo E."/>
            <person name="Choi J."/>
            <person name="Cheong K."/>
            <person name="Kim K.T."/>
            <person name="Jung K."/>
            <person name="Lee G.W."/>
            <person name="Oh S.K."/>
            <person name="Bae C."/>
            <person name="Kim S.B."/>
            <person name="Lee H.Y."/>
            <person name="Kim S.Y."/>
            <person name="Kim M.S."/>
            <person name="Kang B.C."/>
            <person name="Jo Y.D."/>
            <person name="Yang H.B."/>
            <person name="Jeong H.J."/>
            <person name="Kang W.H."/>
            <person name="Kwon J.K."/>
            <person name="Shin C."/>
            <person name="Lim J.Y."/>
            <person name="Park J.H."/>
            <person name="Huh J.H."/>
            <person name="Kim J.S."/>
            <person name="Kim B.D."/>
            <person name="Cohen O."/>
            <person name="Paran I."/>
            <person name="Suh M.C."/>
            <person name="Lee S.B."/>
            <person name="Kim Y.K."/>
            <person name="Shin Y."/>
            <person name="Noh S.J."/>
            <person name="Park J."/>
            <person name="Seo Y.S."/>
            <person name="Kwon S.Y."/>
            <person name="Kim H.A."/>
            <person name="Park J.M."/>
            <person name="Kim H.J."/>
            <person name="Choi S.B."/>
            <person name="Bosland P.W."/>
            <person name="Reeves G."/>
            <person name="Jo S.H."/>
            <person name="Lee B.W."/>
            <person name="Cho H.T."/>
            <person name="Choi H.S."/>
            <person name="Lee M.S."/>
            <person name="Yu Y."/>
            <person name="Do Choi Y."/>
            <person name="Park B.S."/>
            <person name="van Deynze A."/>
            <person name="Ashrafi H."/>
            <person name="Hill T."/>
            <person name="Kim W.T."/>
            <person name="Pai H.S."/>
            <person name="Ahn H.K."/>
            <person name="Yeam I."/>
            <person name="Giovannoni J.J."/>
            <person name="Rose J.K."/>
            <person name="Sorensen I."/>
            <person name="Lee S.J."/>
            <person name="Kim R.W."/>
            <person name="Choi I.Y."/>
            <person name="Choi B.S."/>
            <person name="Lim J.S."/>
            <person name="Lee Y.H."/>
            <person name="Choi D."/>
        </authorList>
    </citation>
    <scope>NUCLEOTIDE SEQUENCE [LARGE SCALE GENOMIC DNA]</scope>
    <source>
        <strain evidence="2">cv. CM334</strain>
    </source>
</reference>
<organism evidence="1 2">
    <name type="scientific">Capsicum annuum</name>
    <name type="common">Capsicum pepper</name>
    <dbReference type="NCBI Taxonomy" id="4072"/>
    <lineage>
        <taxon>Eukaryota</taxon>
        <taxon>Viridiplantae</taxon>
        <taxon>Streptophyta</taxon>
        <taxon>Embryophyta</taxon>
        <taxon>Tracheophyta</taxon>
        <taxon>Spermatophyta</taxon>
        <taxon>Magnoliopsida</taxon>
        <taxon>eudicotyledons</taxon>
        <taxon>Gunneridae</taxon>
        <taxon>Pentapetalae</taxon>
        <taxon>asterids</taxon>
        <taxon>lamiids</taxon>
        <taxon>Solanales</taxon>
        <taxon>Solanaceae</taxon>
        <taxon>Solanoideae</taxon>
        <taxon>Capsiceae</taxon>
        <taxon>Capsicum</taxon>
    </lineage>
</organism>
<protein>
    <recommendedName>
        <fullName evidence="3">F-box associated domain-containing protein</fullName>
    </recommendedName>
</protein>
<proteinExistence type="predicted"/>
<gene>
    <name evidence="1" type="ORF">T459_27169</name>
</gene>